<accession>A0ABV3YKI5</accession>
<dbReference type="RefSeq" id="WP_061229584.1">
    <property type="nucleotide sequence ID" value="NZ_JBFTEZ010000002.1"/>
</dbReference>
<name>A0ABV3YKI5_9ACTN</name>
<sequence length="225" mass="24888">MNTDEERHRAVAAIDAQIVALIEDGVPADAPRIRALKAKRAVAQKSKKAIKRSVRKARERQAAAAVAAAVAPAKVPPKTDGRITLVPDSAADSKRLRSLPNKERKRIETARMEVRQTLTWCEEPSAEGFRNAIARCDAEISALIDRGVDYEADARTMLRNRRARLKDLAAAFASRRRKSHPSELELAFLLDAYLERRRRISRGPENVVGVLDVRSGGAPSLGKRK</sequence>
<evidence type="ECO:0008006" key="3">
    <source>
        <dbReference type="Google" id="ProtNLM"/>
    </source>
</evidence>
<protein>
    <recommendedName>
        <fullName evidence="3">CHAD domain-containing protein</fullName>
    </recommendedName>
</protein>
<dbReference type="EMBL" id="JBFTEZ010000002">
    <property type="protein sequence ID" value="MEX6465485.1"/>
    <property type="molecule type" value="Genomic_DNA"/>
</dbReference>
<comment type="caution">
    <text evidence="1">The sequence shown here is derived from an EMBL/GenBank/DDBJ whole genome shotgun (WGS) entry which is preliminary data.</text>
</comment>
<evidence type="ECO:0000313" key="1">
    <source>
        <dbReference type="EMBL" id="MEX6465485.1"/>
    </source>
</evidence>
<proteinExistence type="predicted"/>
<dbReference type="Proteomes" id="UP001560293">
    <property type="component" value="Unassembled WGS sequence"/>
</dbReference>
<keyword evidence="2" id="KW-1185">Reference proteome</keyword>
<reference evidence="2" key="1">
    <citation type="submission" date="2024-07" db="EMBL/GenBank/DDBJ databases">
        <title>Pseudomonas strain that inhibits Aeromonas fish pathogens.</title>
        <authorList>
            <person name="Wildschutte H."/>
        </authorList>
    </citation>
    <scope>NUCLEOTIDE SEQUENCE [LARGE SCALE GENOMIC DNA]</scope>
    <source>
        <strain evidence="2">n60</strain>
    </source>
</reference>
<evidence type="ECO:0000313" key="2">
    <source>
        <dbReference type="Proteomes" id="UP001560293"/>
    </source>
</evidence>
<organism evidence="1 2">
    <name type="scientific">Dietzia cinnamea</name>
    <dbReference type="NCBI Taxonomy" id="321318"/>
    <lineage>
        <taxon>Bacteria</taxon>
        <taxon>Bacillati</taxon>
        <taxon>Actinomycetota</taxon>
        <taxon>Actinomycetes</taxon>
        <taxon>Mycobacteriales</taxon>
        <taxon>Dietziaceae</taxon>
        <taxon>Dietzia</taxon>
    </lineage>
</organism>
<gene>
    <name evidence="1" type="ORF">AB6N35_14275</name>
</gene>